<dbReference type="EMBL" id="JAAZON010000410">
    <property type="protein sequence ID" value="NMC63321.1"/>
    <property type="molecule type" value="Genomic_DNA"/>
</dbReference>
<evidence type="ECO:0000256" key="1">
    <source>
        <dbReference type="SAM" id="SignalP"/>
    </source>
</evidence>
<dbReference type="Proteomes" id="UP000524246">
    <property type="component" value="Unassembled WGS sequence"/>
</dbReference>
<feature type="signal peptide" evidence="1">
    <location>
        <begin position="1"/>
        <end position="29"/>
    </location>
</feature>
<keyword evidence="1" id="KW-0732">Signal</keyword>
<gene>
    <name evidence="2" type="ORF">GYA55_09160</name>
</gene>
<evidence type="ECO:0008006" key="4">
    <source>
        <dbReference type="Google" id="ProtNLM"/>
    </source>
</evidence>
<evidence type="ECO:0000313" key="2">
    <source>
        <dbReference type="EMBL" id="NMC63321.1"/>
    </source>
</evidence>
<accession>A0A7X9FS43</accession>
<feature type="chain" id="PRO_5030921113" description="Conjugal transfer protein TraK" evidence="1">
    <location>
        <begin position="30"/>
        <end position="268"/>
    </location>
</feature>
<dbReference type="AlphaFoldDB" id="A0A7X9FS43"/>
<name>A0A7X9FS43_9DELT</name>
<protein>
    <recommendedName>
        <fullName evidence="4">Conjugal transfer protein TraK</fullName>
    </recommendedName>
</protein>
<proteinExistence type="predicted"/>
<comment type="caution">
    <text evidence="2">The sequence shown here is derived from an EMBL/GenBank/DDBJ whole genome shotgun (WGS) entry which is preliminary data.</text>
</comment>
<evidence type="ECO:0000313" key="3">
    <source>
        <dbReference type="Proteomes" id="UP000524246"/>
    </source>
</evidence>
<sequence length="268" mass="30001">MRTLKRNISLITKVLALIVAASLPLQSLARDVDYNDQELEVYVNPGEPTQIQFPDRISGGFKKKTSVITIDKKDTDLVVFAQDALPESGEVIIVRLEDGRSYSLRIRKAGPAAARDDIVRIEDSRPAVSYGKEEDETPAYRNRNFPYAPTNVVSGLMREMILAAEFGKSSISGYRASDRYAGQIVLDDGTLRATVDKIFLGPNLWGYVLDVENLLDQTQKLNPATFRMDGTRAISARNWELAPQPKTVEQKVANQHRTKLYVVTRSKQ</sequence>
<organism evidence="2 3">
    <name type="scientific">SAR324 cluster bacterium</name>
    <dbReference type="NCBI Taxonomy" id="2024889"/>
    <lineage>
        <taxon>Bacteria</taxon>
        <taxon>Deltaproteobacteria</taxon>
        <taxon>SAR324 cluster</taxon>
    </lineage>
</organism>
<reference evidence="2 3" key="1">
    <citation type="journal article" date="2020" name="Biotechnol. Biofuels">
        <title>New insights from the biogas microbiome by comprehensive genome-resolved metagenomics of nearly 1600 species originating from multiple anaerobic digesters.</title>
        <authorList>
            <person name="Campanaro S."/>
            <person name="Treu L."/>
            <person name="Rodriguez-R L.M."/>
            <person name="Kovalovszki A."/>
            <person name="Ziels R.M."/>
            <person name="Maus I."/>
            <person name="Zhu X."/>
            <person name="Kougias P.G."/>
            <person name="Basile A."/>
            <person name="Luo G."/>
            <person name="Schluter A."/>
            <person name="Konstantinidis K.T."/>
            <person name="Angelidaki I."/>
        </authorList>
    </citation>
    <scope>NUCLEOTIDE SEQUENCE [LARGE SCALE GENOMIC DNA]</scope>
    <source>
        <strain evidence="2">AS27yjCOA_65</strain>
    </source>
</reference>